<dbReference type="InterPro" id="IPR000719">
    <property type="entry name" value="Prot_kinase_dom"/>
</dbReference>
<dbReference type="GO" id="GO:0004674">
    <property type="term" value="F:protein serine/threonine kinase activity"/>
    <property type="evidence" value="ECO:0007669"/>
    <property type="project" value="UniProtKB-KW"/>
</dbReference>
<dbReference type="InterPro" id="IPR011009">
    <property type="entry name" value="Kinase-like_dom_sf"/>
</dbReference>
<proteinExistence type="predicted"/>
<feature type="compositionally biased region" description="Low complexity" evidence="1">
    <location>
        <begin position="473"/>
        <end position="485"/>
    </location>
</feature>
<keyword evidence="4" id="KW-1185">Reference proteome</keyword>
<dbReference type="InterPro" id="IPR008271">
    <property type="entry name" value="Ser/Thr_kinase_AS"/>
</dbReference>
<dbReference type="GO" id="GO:0005634">
    <property type="term" value="C:nucleus"/>
    <property type="evidence" value="ECO:0007669"/>
    <property type="project" value="TreeGrafter"/>
</dbReference>
<dbReference type="Proteomes" id="UP001243330">
    <property type="component" value="Unassembled WGS sequence"/>
</dbReference>
<dbReference type="AlphaFoldDB" id="A0AAD9AUK0"/>
<dbReference type="Gene3D" id="1.10.510.10">
    <property type="entry name" value="Transferase(Phosphotransferase) domain 1"/>
    <property type="match status" value="1"/>
</dbReference>
<gene>
    <name evidence="3" type="ORF">CCHR01_02508</name>
</gene>
<dbReference type="SUPFAM" id="SSF56112">
    <property type="entry name" value="Protein kinase-like (PK-like)"/>
    <property type="match status" value="1"/>
</dbReference>
<name>A0AAD9AUK0_9PEZI</name>
<organism evidence="3 4">
    <name type="scientific">Colletotrichum chrysophilum</name>
    <dbReference type="NCBI Taxonomy" id="1836956"/>
    <lineage>
        <taxon>Eukaryota</taxon>
        <taxon>Fungi</taxon>
        <taxon>Dikarya</taxon>
        <taxon>Ascomycota</taxon>
        <taxon>Pezizomycotina</taxon>
        <taxon>Sordariomycetes</taxon>
        <taxon>Hypocreomycetidae</taxon>
        <taxon>Glomerellales</taxon>
        <taxon>Glomerellaceae</taxon>
        <taxon>Colletotrichum</taxon>
        <taxon>Colletotrichum gloeosporioides species complex</taxon>
    </lineage>
</organism>
<evidence type="ECO:0000256" key="1">
    <source>
        <dbReference type="SAM" id="MobiDB-lite"/>
    </source>
</evidence>
<protein>
    <submittedName>
        <fullName evidence="3">Serine/threonine protein kinase</fullName>
    </submittedName>
</protein>
<accession>A0AAD9AUK0</accession>
<dbReference type="GO" id="GO:0044773">
    <property type="term" value="P:mitotic DNA damage checkpoint signaling"/>
    <property type="evidence" value="ECO:0007669"/>
    <property type="project" value="TreeGrafter"/>
</dbReference>
<evidence type="ECO:0000313" key="3">
    <source>
        <dbReference type="EMBL" id="KAK1854828.1"/>
    </source>
</evidence>
<dbReference type="PANTHER" id="PTHR44167:SF24">
    <property type="entry name" value="SERINE_THREONINE-PROTEIN KINASE CHK2"/>
    <property type="match status" value="1"/>
</dbReference>
<dbReference type="PROSITE" id="PS00108">
    <property type="entry name" value="PROTEIN_KINASE_ST"/>
    <property type="match status" value="1"/>
</dbReference>
<sequence>MSENIFEIDDYYRQQAAELLRNHANAAKCHNKDLLKVILDATKRPGGSLAEPRNPQATESKERRATLPLYDDLKKAIFQNSELLKCPCRLCIAGTGRKENEQRKIDMLFEEPGNKRLLNLATLVFCGCLFLFWDEAVMRHSDLYRFVHRNRSEEDIHNRLFLKFGPNEQTLSTMNLFRKVYAYSITERGKGVARAKREAQIAHIMSSRQPENVARLLRAFTHKSSDSEFIELIYPKYTADLEDVFSGKCLWEAEGHPRSRSSSLELVDNPMWRALIQVVEAIKDMHDAIKAQQIKCLGHLDIKPANILVEKKPSGFSLRLTDFGRAAEYHSDHDGSVKRSTTAFAPPSLRPRDKDHHPRMGHYDVWSTACVLTQMLIFLNFGTDGLDLFKAQRKNQQDDAFWTYNGDRPELRPAVSNHLKKLRHSNGPRTCQMIQEGIAKMLSLEDEDRLNIHELQIWKALDDIEYEKLYPHSTSTQGNGGSTTSIPGLSGRPTKSISMWKLVLWTARQHDNSTKEENTSAHIRIERDNDDIRAVVFRPTLDKHNEEERYPGIPINLRQLDRDLNALRLSSIRIQLDDETDRDIFTETLRNHNFKL</sequence>
<evidence type="ECO:0000259" key="2">
    <source>
        <dbReference type="PROSITE" id="PS50011"/>
    </source>
</evidence>
<feature type="region of interest" description="Disordered" evidence="1">
    <location>
        <begin position="331"/>
        <end position="356"/>
    </location>
</feature>
<dbReference type="SMART" id="SM00220">
    <property type="entry name" value="S_TKc"/>
    <property type="match status" value="1"/>
</dbReference>
<keyword evidence="3" id="KW-0418">Kinase</keyword>
<feature type="region of interest" description="Disordered" evidence="1">
    <location>
        <begin position="471"/>
        <end position="492"/>
    </location>
</feature>
<dbReference type="Pfam" id="PF00069">
    <property type="entry name" value="Pkinase"/>
    <property type="match status" value="1"/>
</dbReference>
<reference evidence="3" key="1">
    <citation type="submission" date="2023-01" db="EMBL/GenBank/DDBJ databases">
        <title>Colletotrichum chrysophilum M932 genome sequence.</title>
        <authorList>
            <person name="Baroncelli R."/>
        </authorList>
    </citation>
    <scope>NUCLEOTIDE SEQUENCE</scope>
    <source>
        <strain evidence="3">M932</strain>
    </source>
</reference>
<keyword evidence="3" id="KW-0723">Serine/threonine-protein kinase</keyword>
<keyword evidence="3" id="KW-0808">Transferase</keyword>
<dbReference type="PANTHER" id="PTHR44167">
    <property type="entry name" value="OVARIAN-SPECIFIC SERINE/THREONINE-PROTEIN KINASE LOK-RELATED"/>
    <property type="match status" value="1"/>
</dbReference>
<dbReference type="EMBL" id="JAQOWY010000030">
    <property type="protein sequence ID" value="KAK1854828.1"/>
    <property type="molecule type" value="Genomic_DNA"/>
</dbReference>
<dbReference type="GO" id="GO:0005524">
    <property type="term" value="F:ATP binding"/>
    <property type="evidence" value="ECO:0007669"/>
    <property type="project" value="InterPro"/>
</dbReference>
<evidence type="ECO:0000313" key="4">
    <source>
        <dbReference type="Proteomes" id="UP001243330"/>
    </source>
</evidence>
<comment type="caution">
    <text evidence="3">The sequence shown here is derived from an EMBL/GenBank/DDBJ whole genome shotgun (WGS) entry which is preliminary data.</text>
</comment>
<feature type="domain" description="Protein kinase" evidence="2">
    <location>
        <begin position="156"/>
        <end position="469"/>
    </location>
</feature>
<dbReference type="PROSITE" id="PS50011">
    <property type="entry name" value="PROTEIN_KINASE_DOM"/>
    <property type="match status" value="1"/>
</dbReference>